<accession>A0AAV4XB59</accession>
<feature type="compositionally biased region" description="Polar residues" evidence="1">
    <location>
        <begin position="24"/>
        <end position="35"/>
    </location>
</feature>
<dbReference type="EMBL" id="BPLR01017389">
    <property type="protein sequence ID" value="GIY91215.1"/>
    <property type="molecule type" value="Genomic_DNA"/>
</dbReference>
<sequence>MKSRKKKLGISAMKSHEKKFEALGSSSKNFMNTTSGKRKEKKKKLLHKIDESPFEKTKQIKGRVRSKQKSRKSIGRGRSRKQMARKTRADQPFVLFLSGGKEKEGGEVSVTYGIIAHEIGRSVFARAPSIRVK</sequence>
<evidence type="ECO:0000256" key="1">
    <source>
        <dbReference type="SAM" id="MobiDB-lite"/>
    </source>
</evidence>
<organism evidence="2 3">
    <name type="scientific">Caerostris extrusa</name>
    <name type="common">Bark spider</name>
    <name type="synonym">Caerostris bankana</name>
    <dbReference type="NCBI Taxonomy" id="172846"/>
    <lineage>
        <taxon>Eukaryota</taxon>
        <taxon>Metazoa</taxon>
        <taxon>Ecdysozoa</taxon>
        <taxon>Arthropoda</taxon>
        <taxon>Chelicerata</taxon>
        <taxon>Arachnida</taxon>
        <taxon>Araneae</taxon>
        <taxon>Araneomorphae</taxon>
        <taxon>Entelegynae</taxon>
        <taxon>Araneoidea</taxon>
        <taxon>Araneidae</taxon>
        <taxon>Caerostris</taxon>
    </lineage>
</organism>
<feature type="compositionally biased region" description="Basic residues" evidence="1">
    <location>
        <begin position="59"/>
        <end position="86"/>
    </location>
</feature>
<protein>
    <submittedName>
        <fullName evidence="2">Uncharacterized protein</fullName>
    </submittedName>
</protein>
<feature type="region of interest" description="Disordered" evidence="1">
    <location>
        <begin position="19"/>
        <end position="89"/>
    </location>
</feature>
<dbReference type="Proteomes" id="UP001054945">
    <property type="component" value="Unassembled WGS sequence"/>
</dbReference>
<keyword evidence="3" id="KW-1185">Reference proteome</keyword>
<gene>
    <name evidence="2" type="ORF">CEXT_472891</name>
</gene>
<evidence type="ECO:0000313" key="3">
    <source>
        <dbReference type="Proteomes" id="UP001054945"/>
    </source>
</evidence>
<feature type="compositionally biased region" description="Basic residues" evidence="1">
    <location>
        <begin position="36"/>
        <end position="46"/>
    </location>
</feature>
<evidence type="ECO:0000313" key="2">
    <source>
        <dbReference type="EMBL" id="GIY91215.1"/>
    </source>
</evidence>
<proteinExistence type="predicted"/>
<comment type="caution">
    <text evidence="2">The sequence shown here is derived from an EMBL/GenBank/DDBJ whole genome shotgun (WGS) entry which is preliminary data.</text>
</comment>
<feature type="compositionally biased region" description="Basic and acidic residues" evidence="1">
    <location>
        <begin position="47"/>
        <end position="58"/>
    </location>
</feature>
<reference evidence="2 3" key="1">
    <citation type="submission" date="2021-06" db="EMBL/GenBank/DDBJ databases">
        <title>Caerostris extrusa draft genome.</title>
        <authorList>
            <person name="Kono N."/>
            <person name="Arakawa K."/>
        </authorList>
    </citation>
    <scope>NUCLEOTIDE SEQUENCE [LARGE SCALE GENOMIC DNA]</scope>
</reference>
<dbReference type="AlphaFoldDB" id="A0AAV4XB59"/>
<name>A0AAV4XB59_CAEEX</name>